<dbReference type="SMART" id="SM00342">
    <property type="entry name" value="HTH_ARAC"/>
    <property type="match status" value="1"/>
</dbReference>
<accession>A0AAN0NJ32</accession>
<dbReference type="Pfam" id="PF12833">
    <property type="entry name" value="HTH_18"/>
    <property type="match status" value="1"/>
</dbReference>
<dbReference type="CDD" id="cd03137">
    <property type="entry name" value="GATase1_AraC_1"/>
    <property type="match status" value="1"/>
</dbReference>
<evidence type="ECO:0000313" key="5">
    <source>
        <dbReference type="Proteomes" id="UP001470809"/>
    </source>
</evidence>
<dbReference type="InterPro" id="IPR052158">
    <property type="entry name" value="INH-QAR"/>
</dbReference>
<dbReference type="InterPro" id="IPR018060">
    <property type="entry name" value="HTH_AraC"/>
</dbReference>
<dbReference type="Gene3D" id="1.10.10.60">
    <property type="entry name" value="Homeodomain-like"/>
    <property type="match status" value="1"/>
</dbReference>
<keyword evidence="2" id="KW-0804">Transcription</keyword>
<dbReference type="SUPFAM" id="SSF52317">
    <property type="entry name" value="Class I glutamine amidotransferase-like"/>
    <property type="match status" value="1"/>
</dbReference>
<dbReference type="EMBL" id="CP151764">
    <property type="protein sequence ID" value="WZU65727.1"/>
    <property type="molecule type" value="Genomic_DNA"/>
</dbReference>
<proteinExistence type="predicted"/>
<protein>
    <submittedName>
        <fullName evidence="4">GlxA family transcriptional regulator</fullName>
    </submittedName>
</protein>
<dbReference type="InterPro" id="IPR029062">
    <property type="entry name" value="Class_I_gatase-like"/>
</dbReference>
<dbReference type="RefSeq" id="WP_342075061.1">
    <property type="nucleotide sequence ID" value="NZ_CP151764.2"/>
</dbReference>
<keyword evidence="4" id="KW-0614">Plasmid</keyword>
<feature type="domain" description="HTH araC/xylS-type" evidence="3">
    <location>
        <begin position="221"/>
        <end position="318"/>
    </location>
</feature>
<dbReference type="SUPFAM" id="SSF46689">
    <property type="entry name" value="Homeodomain-like"/>
    <property type="match status" value="2"/>
</dbReference>
<dbReference type="GO" id="GO:0043565">
    <property type="term" value="F:sequence-specific DNA binding"/>
    <property type="evidence" value="ECO:0007669"/>
    <property type="project" value="InterPro"/>
</dbReference>
<reference evidence="4" key="1">
    <citation type="submission" date="2024-08" db="EMBL/GenBank/DDBJ databases">
        <title>Phylogenomic analyses of a clade within the roseobacter group suggest taxonomic reassignments of species of the genera Aestuariivita, Citreicella, Loktanella, Nautella, Pelagibaca, Ruegeria, Thalassobius, Thiobacimonas and Tropicibacter, and the proposal o.</title>
        <authorList>
            <person name="Jeon C.O."/>
        </authorList>
    </citation>
    <scope>NUCLEOTIDE SEQUENCE</scope>
    <source>
        <strain evidence="4">SS1-5</strain>
        <plasmid evidence="4">pSS1-5</plasmid>
    </source>
</reference>
<dbReference type="Gene3D" id="3.40.50.880">
    <property type="match status" value="1"/>
</dbReference>
<dbReference type="Proteomes" id="UP001470809">
    <property type="component" value="Plasmid pSS1-5"/>
</dbReference>
<dbReference type="InterPro" id="IPR002818">
    <property type="entry name" value="DJ-1/PfpI"/>
</dbReference>
<dbReference type="KEGG" id="yrh:AABB31_01050"/>
<dbReference type="AlphaFoldDB" id="A0AAN0NJ32"/>
<geneLocation type="plasmid" evidence="4 5">
    <name>pSS1-5</name>
</geneLocation>
<evidence type="ECO:0000256" key="1">
    <source>
        <dbReference type="ARBA" id="ARBA00023015"/>
    </source>
</evidence>
<evidence type="ECO:0000313" key="4">
    <source>
        <dbReference type="EMBL" id="WZU65727.1"/>
    </source>
</evidence>
<evidence type="ECO:0000256" key="2">
    <source>
        <dbReference type="ARBA" id="ARBA00023163"/>
    </source>
</evidence>
<gene>
    <name evidence="4" type="ORF">AABB31_01050</name>
</gene>
<dbReference type="PANTHER" id="PTHR43130:SF3">
    <property type="entry name" value="HTH-TYPE TRANSCRIPTIONAL REGULATOR RV1931C"/>
    <property type="match status" value="1"/>
</dbReference>
<name>A0AAN0NJ32_9RHOB</name>
<keyword evidence="1" id="KW-0805">Transcription regulation</keyword>
<dbReference type="GO" id="GO:0003700">
    <property type="term" value="F:DNA-binding transcription factor activity"/>
    <property type="evidence" value="ECO:0007669"/>
    <property type="project" value="InterPro"/>
</dbReference>
<dbReference type="PANTHER" id="PTHR43130">
    <property type="entry name" value="ARAC-FAMILY TRANSCRIPTIONAL REGULATOR"/>
    <property type="match status" value="1"/>
</dbReference>
<organism evidence="4 5">
    <name type="scientific">Yoonia rhodophyticola</name>
    <dbReference type="NCBI Taxonomy" id="3137370"/>
    <lineage>
        <taxon>Bacteria</taxon>
        <taxon>Pseudomonadati</taxon>
        <taxon>Pseudomonadota</taxon>
        <taxon>Alphaproteobacteria</taxon>
        <taxon>Rhodobacterales</taxon>
        <taxon>Paracoccaceae</taxon>
        <taxon>Yoonia</taxon>
    </lineage>
</organism>
<evidence type="ECO:0000259" key="3">
    <source>
        <dbReference type="PROSITE" id="PS01124"/>
    </source>
</evidence>
<keyword evidence="5" id="KW-1185">Reference proteome</keyword>
<dbReference type="Pfam" id="PF01965">
    <property type="entry name" value="DJ-1_PfpI"/>
    <property type="match status" value="1"/>
</dbReference>
<dbReference type="InterPro" id="IPR009057">
    <property type="entry name" value="Homeodomain-like_sf"/>
</dbReference>
<sequence length="326" mass="35423">MPATRRIIFAVFEDFQLLDMSGPAAVFHAASEFCNEPPYEIVLASSKGGPVRSSCGAEVGTDALTTFTIGKQDTVVTVGGTEMGLRKAISEGELPDWLAKSAPTAERIGSVCVGTFLLGTAGLIDGKRVCSHWRSCDLVAEMFPNAHVDADALYTRDGSLWSSAGVSAGIDMALAMIEADHGPDLKSRVARGLVVYAHRPGLQSQFSEVLEAQSRRDGRFSDLLDWIGLNLNIPMRADDLAERAGMSHRSFLRHFQQSVGMTPAKYIEQLRLARARELLASGIAVKAVPAHIGYRSEAAFRTAFERRFGLAPLEFSKLHGRERQTL</sequence>
<dbReference type="PROSITE" id="PS01124">
    <property type="entry name" value="HTH_ARAC_FAMILY_2"/>
    <property type="match status" value="1"/>
</dbReference>